<organism evidence="7 8">
    <name type="scientific">Flintibacter hominis</name>
    <dbReference type="NCBI Taxonomy" id="2763048"/>
    <lineage>
        <taxon>Bacteria</taxon>
        <taxon>Bacillati</taxon>
        <taxon>Bacillota</taxon>
        <taxon>Clostridia</taxon>
        <taxon>Eubacteriales</taxon>
        <taxon>Flintibacter</taxon>
    </lineage>
</organism>
<dbReference type="EC" id="5.2.1.8" evidence="5"/>
<dbReference type="Proteomes" id="UP000628736">
    <property type="component" value="Unassembled WGS sequence"/>
</dbReference>
<dbReference type="Gene3D" id="2.40.100.10">
    <property type="entry name" value="Cyclophilin-like"/>
    <property type="match status" value="1"/>
</dbReference>
<dbReference type="PIRSF" id="PIRSF001467">
    <property type="entry name" value="Peptidylpro_ismrse"/>
    <property type="match status" value="1"/>
</dbReference>
<dbReference type="CDD" id="cd00317">
    <property type="entry name" value="cyclophilin"/>
    <property type="match status" value="1"/>
</dbReference>
<dbReference type="PRINTS" id="PR00153">
    <property type="entry name" value="CSAPPISMRASE"/>
</dbReference>
<reference evidence="7" key="1">
    <citation type="submission" date="2020-08" db="EMBL/GenBank/DDBJ databases">
        <title>Genome public.</title>
        <authorList>
            <person name="Liu C."/>
            <person name="Sun Q."/>
        </authorList>
    </citation>
    <scope>NUCLEOTIDE SEQUENCE</scope>
    <source>
        <strain evidence="7">NSJ-23</strain>
    </source>
</reference>
<protein>
    <recommendedName>
        <fullName evidence="5">Peptidyl-prolyl cis-trans isomerase</fullName>
        <shortName evidence="5">PPIase</shortName>
        <ecNumber evidence="5">5.2.1.8</ecNumber>
    </recommendedName>
</protein>
<dbReference type="InterPro" id="IPR002130">
    <property type="entry name" value="Cyclophilin-type_PPIase_dom"/>
</dbReference>
<dbReference type="InterPro" id="IPR024936">
    <property type="entry name" value="Cyclophilin-type_PPIase"/>
</dbReference>
<dbReference type="PANTHER" id="PTHR45625">
    <property type="entry name" value="PEPTIDYL-PROLYL CIS-TRANS ISOMERASE-RELATED"/>
    <property type="match status" value="1"/>
</dbReference>
<evidence type="ECO:0000256" key="1">
    <source>
        <dbReference type="ARBA" id="ARBA00002388"/>
    </source>
</evidence>
<evidence type="ECO:0000313" key="8">
    <source>
        <dbReference type="Proteomes" id="UP000628736"/>
    </source>
</evidence>
<dbReference type="PANTHER" id="PTHR45625:SF4">
    <property type="entry name" value="PEPTIDYLPROLYL ISOMERASE DOMAIN AND WD REPEAT-CONTAINING PROTEIN 1"/>
    <property type="match status" value="1"/>
</dbReference>
<feature type="domain" description="PPIase cyclophilin-type" evidence="6">
    <location>
        <begin position="7"/>
        <end position="160"/>
    </location>
</feature>
<evidence type="ECO:0000256" key="2">
    <source>
        <dbReference type="ARBA" id="ARBA00007365"/>
    </source>
</evidence>
<accession>A0A8J6J0V7</accession>
<keyword evidence="8" id="KW-1185">Reference proteome</keyword>
<comment type="caution">
    <text evidence="7">The sequence shown here is derived from an EMBL/GenBank/DDBJ whole genome shotgun (WGS) entry which is preliminary data.</text>
</comment>
<sequence>MAQNPIVTIEMEDGGVMKAELYPEVAPNSVNNFISLVRKGFYNGLIFHRCIPGFMIQGGCPQGTGMGGPGYSIKGEFSQNGVKNDLAHDRGVLSMARAMAPDSAGSQFFIMVEKAPHLDGSYAAFGKVFEGMEVADAIVNSKTDWNDRPRQDQRMKSVTVDTFGVEYPEPEKV</sequence>
<proteinExistence type="inferred from homology"/>
<dbReference type="Pfam" id="PF00160">
    <property type="entry name" value="Pro_isomerase"/>
    <property type="match status" value="1"/>
</dbReference>
<comment type="similarity">
    <text evidence="2 5">Belongs to the cyclophilin-type PPIase family.</text>
</comment>
<evidence type="ECO:0000256" key="4">
    <source>
        <dbReference type="ARBA" id="ARBA00023235"/>
    </source>
</evidence>
<gene>
    <name evidence="7" type="ORF">H8S11_10670</name>
</gene>
<dbReference type="RefSeq" id="WP_186853135.1">
    <property type="nucleotide sequence ID" value="NZ_JACOPO010000007.1"/>
</dbReference>
<evidence type="ECO:0000313" key="7">
    <source>
        <dbReference type="EMBL" id="MBC5723271.1"/>
    </source>
</evidence>
<comment type="catalytic activity">
    <reaction evidence="5">
        <text>[protein]-peptidylproline (omega=180) = [protein]-peptidylproline (omega=0)</text>
        <dbReference type="Rhea" id="RHEA:16237"/>
        <dbReference type="Rhea" id="RHEA-COMP:10747"/>
        <dbReference type="Rhea" id="RHEA-COMP:10748"/>
        <dbReference type="ChEBI" id="CHEBI:83833"/>
        <dbReference type="ChEBI" id="CHEBI:83834"/>
        <dbReference type="EC" id="5.2.1.8"/>
    </reaction>
</comment>
<evidence type="ECO:0000259" key="6">
    <source>
        <dbReference type="PROSITE" id="PS50072"/>
    </source>
</evidence>
<evidence type="ECO:0000256" key="5">
    <source>
        <dbReference type="RuleBase" id="RU363019"/>
    </source>
</evidence>
<dbReference type="InterPro" id="IPR029000">
    <property type="entry name" value="Cyclophilin-like_dom_sf"/>
</dbReference>
<name>A0A8J6J0V7_9FIRM</name>
<dbReference type="InterPro" id="IPR044666">
    <property type="entry name" value="Cyclophilin_A-like"/>
</dbReference>
<keyword evidence="4 5" id="KW-0413">Isomerase</keyword>
<dbReference type="GO" id="GO:0003755">
    <property type="term" value="F:peptidyl-prolyl cis-trans isomerase activity"/>
    <property type="evidence" value="ECO:0007669"/>
    <property type="project" value="UniProtKB-UniRule"/>
</dbReference>
<dbReference type="SUPFAM" id="SSF50891">
    <property type="entry name" value="Cyclophilin-like"/>
    <property type="match status" value="1"/>
</dbReference>
<comment type="function">
    <text evidence="1 5">PPIases accelerate the folding of proteins. It catalyzes the cis-trans isomerization of proline imidic peptide bonds in oligopeptides.</text>
</comment>
<dbReference type="EMBL" id="JACOPO010000007">
    <property type="protein sequence ID" value="MBC5723271.1"/>
    <property type="molecule type" value="Genomic_DNA"/>
</dbReference>
<dbReference type="AlphaFoldDB" id="A0A8J6J0V7"/>
<dbReference type="PROSITE" id="PS50072">
    <property type="entry name" value="CSA_PPIASE_2"/>
    <property type="match status" value="1"/>
</dbReference>
<evidence type="ECO:0000256" key="3">
    <source>
        <dbReference type="ARBA" id="ARBA00023110"/>
    </source>
</evidence>
<keyword evidence="3 5" id="KW-0697">Rotamase</keyword>